<accession>A0A9W3HKE3</accession>
<protein>
    <submittedName>
        <fullName evidence="6">Fibronectin-like</fullName>
    </submittedName>
</protein>
<keyword evidence="2" id="KW-0325">Glycoprotein</keyword>
<dbReference type="PROSITE" id="PS51091">
    <property type="entry name" value="FN1_2"/>
    <property type="match status" value="3"/>
</dbReference>
<dbReference type="GO" id="GO:0005576">
    <property type="term" value="C:extracellular region"/>
    <property type="evidence" value="ECO:0007669"/>
    <property type="project" value="InterPro"/>
</dbReference>
<dbReference type="FunFam" id="2.10.70.10:FF:000006">
    <property type="entry name" value="Fibronectin 1"/>
    <property type="match status" value="1"/>
</dbReference>
<organism evidence="6">
    <name type="scientific">Camelus bactrianus</name>
    <name type="common">Bactrian camel</name>
    <dbReference type="NCBI Taxonomy" id="9837"/>
    <lineage>
        <taxon>Eukaryota</taxon>
        <taxon>Metazoa</taxon>
        <taxon>Chordata</taxon>
        <taxon>Craniata</taxon>
        <taxon>Vertebrata</taxon>
        <taxon>Euteleostomi</taxon>
        <taxon>Mammalia</taxon>
        <taxon>Eutheria</taxon>
        <taxon>Laurasiatheria</taxon>
        <taxon>Artiodactyla</taxon>
        <taxon>Tylopoda</taxon>
        <taxon>Camelidae</taxon>
        <taxon>Camelus</taxon>
    </lineage>
</organism>
<dbReference type="FunFam" id="2.10.70.10:FF:000022">
    <property type="entry name" value="fibronectin isoform X1"/>
    <property type="match status" value="1"/>
</dbReference>
<evidence type="ECO:0000256" key="3">
    <source>
        <dbReference type="SAM" id="MobiDB-lite"/>
    </source>
</evidence>
<keyword evidence="1" id="KW-1015">Disulfide bond</keyword>
<gene>
    <name evidence="6" type="primary">LOC123618324</name>
</gene>
<dbReference type="RefSeq" id="XP_045376409.1">
    <property type="nucleotide sequence ID" value="XM_045520453.1"/>
</dbReference>
<feature type="domain" description="Fibronectin type-I" evidence="5">
    <location>
        <begin position="139"/>
        <end position="182"/>
    </location>
</feature>
<dbReference type="SMART" id="SM00058">
    <property type="entry name" value="FN1"/>
    <property type="match status" value="3"/>
</dbReference>
<dbReference type="Pfam" id="PF00039">
    <property type="entry name" value="fn1"/>
    <property type="match status" value="3"/>
</dbReference>
<dbReference type="FunFam" id="2.10.70.10:FF:000007">
    <property type="entry name" value="Fibronectin 1"/>
    <property type="match status" value="1"/>
</dbReference>
<feature type="domain" description="Fibronectin type-I" evidence="5">
    <location>
        <begin position="50"/>
        <end position="90"/>
    </location>
</feature>
<evidence type="ECO:0000256" key="1">
    <source>
        <dbReference type="ARBA" id="ARBA00023157"/>
    </source>
</evidence>
<feature type="compositionally biased region" description="Polar residues" evidence="3">
    <location>
        <begin position="32"/>
        <end position="47"/>
    </location>
</feature>
<dbReference type="Gene3D" id="2.10.70.10">
    <property type="entry name" value="Complement Module, domain 1"/>
    <property type="match status" value="3"/>
</dbReference>
<feature type="chain" id="PRO_5040766134" evidence="4">
    <location>
        <begin position="27"/>
        <end position="184"/>
    </location>
</feature>
<dbReference type="InterPro" id="IPR000083">
    <property type="entry name" value="Fibronectin_type1"/>
</dbReference>
<keyword evidence="4" id="KW-0732">Signal</keyword>
<evidence type="ECO:0000259" key="5">
    <source>
        <dbReference type="PROSITE" id="PS51091"/>
    </source>
</evidence>
<dbReference type="AlphaFoldDB" id="A0A9W3HKE3"/>
<evidence type="ECO:0000256" key="2">
    <source>
        <dbReference type="ARBA" id="ARBA00023180"/>
    </source>
</evidence>
<dbReference type="CDD" id="cd00061">
    <property type="entry name" value="FN1"/>
    <property type="match status" value="3"/>
</dbReference>
<reference evidence="6" key="1">
    <citation type="submission" date="2025-08" db="UniProtKB">
        <authorList>
            <consortium name="RefSeq"/>
        </authorList>
    </citation>
    <scope>IDENTIFICATION</scope>
    <source>
        <tissue evidence="6">Blood</tissue>
    </source>
</reference>
<name>A0A9W3HKE3_CAMBA</name>
<dbReference type="PROSITE" id="PS01253">
    <property type="entry name" value="FN1_1"/>
    <property type="match status" value="2"/>
</dbReference>
<feature type="domain" description="Fibronectin type-I" evidence="5">
    <location>
        <begin position="95"/>
        <end position="138"/>
    </location>
</feature>
<evidence type="ECO:0000256" key="4">
    <source>
        <dbReference type="SAM" id="SignalP"/>
    </source>
</evidence>
<proteinExistence type="predicted"/>
<dbReference type="SUPFAM" id="SSF57603">
    <property type="entry name" value="FnI-like domain"/>
    <property type="match status" value="3"/>
</dbReference>
<feature type="signal peptide" evidence="4">
    <location>
        <begin position="1"/>
        <end position="26"/>
    </location>
</feature>
<evidence type="ECO:0000313" key="6">
    <source>
        <dbReference type="RefSeq" id="XP_045376409.1"/>
    </source>
</evidence>
<sequence length="184" mass="20052">MLGGPGPGLLLLAILSLGNTVPSAGASKSRRQAQQIIQPQSPLTVGQSKPGCYDNGKHYQINQQWERTYLGSALVCTCYGGSRGFNCESKPEPEETCFDKYTGNTYRVGDTYERPKDSMIWDCTCIGAGRGRISCTIANRCHEGGQSYKIGDTWRRPHETGGYMLECVCLGNGKGEWTCKPIGV</sequence>
<feature type="region of interest" description="Disordered" evidence="3">
    <location>
        <begin position="24"/>
        <end position="47"/>
    </location>
</feature>